<feature type="non-terminal residue" evidence="7">
    <location>
        <position position="1"/>
    </location>
</feature>
<keyword evidence="4" id="KW-0325">Glycoprotein</keyword>
<feature type="domain" description="Vitellogenin" evidence="6">
    <location>
        <begin position="1"/>
        <end position="459"/>
    </location>
</feature>
<dbReference type="InterPro" id="IPR050733">
    <property type="entry name" value="Vitellogenin/Apolipophorin"/>
</dbReference>
<dbReference type="SUPFAM" id="SSF56968">
    <property type="entry name" value="Lipovitellin-phosvitin complex, beta-sheet shell regions"/>
    <property type="match status" value="1"/>
</dbReference>
<evidence type="ECO:0000313" key="7">
    <source>
        <dbReference type="EMBL" id="JAT79001.1"/>
    </source>
</evidence>
<keyword evidence="1" id="KW-0732">Signal</keyword>
<evidence type="ECO:0000256" key="2">
    <source>
        <dbReference type="ARBA" id="ARBA00022761"/>
    </source>
</evidence>
<dbReference type="PROSITE" id="PS51211">
    <property type="entry name" value="VITELLOGENIN"/>
    <property type="match status" value="1"/>
</dbReference>
<dbReference type="InterPro" id="IPR011030">
    <property type="entry name" value="Lipovitellin_superhlx_dom"/>
</dbReference>
<reference evidence="7" key="1">
    <citation type="submission" date="2016-07" db="EMBL/GenBank/DDBJ databases">
        <title>Salivary Glands transcriptome analysis on engorged females of Ornithodoros brasiliensis (Acari:Argasidae).</title>
        <authorList>
            <person name="Simons S.M."/>
            <person name="Carvalho E."/>
            <person name="Junqueira-de-Azevedo I."/>
            <person name="Ho P.L."/>
            <person name="Giovanni D."/>
            <person name="Mendonca R."/>
            <person name="Onofrio V."/>
            <person name="Landulfo G."/>
            <person name="Ramirez D."/>
            <person name="Barros-Battesti D."/>
        </authorList>
    </citation>
    <scope>NUCLEOTIDE SEQUENCE</scope>
    <source>
        <strain evidence="7">Female</strain>
        <tissue evidence="7">Salivary gland</tissue>
    </source>
</reference>
<dbReference type="GO" id="GO:0005319">
    <property type="term" value="F:lipid transporter activity"/>
    <property type="evidence" value="ECO:0007669"/>
    <property type="project" value="InterPro"/>
</dbReference>
<feature type="non-terminal residue" evidence="7">
    <location>
        <position position="459"/>
    </location>
</feature>
<dbReference type="Gene3D" id="1.25.10.20">
    <property type="entry name" value="Vitellinogen, superhelical"/>
    <property type="match status" value="1"/>
</dbReference>
<evidence type="ECO:0000259" key="6">
    <source>
        <dbReference type="PROSITE" id="PS51211"/>
    </source>
</evidence>
<dbReference type="InterPro" id="IPR015816">
    <property type="entry name" value="Vitellinogen_b-sht_N"/>
</dbReference>
<dbReference type="SUPFAM" id="SSF48431">
    <property type="entry name" value="Lipovitellin-phosvitin complex, superhelical domain"/>
    <property type="match status" value="1"/>
</dbReference>
<evidence type="ECO:0000256" key="1">
    <source>
        <dbReference type="ARBA" id="ARBA00022729"/>
    </source>
</evidence>
<evidence type="ECO:0000256" key="3">
    <source>
        <dbReference type="ARBA" id="ARBA00023157"/>
    </source>
</evidence>
<dbReference type="Gene3D" id="2.30.230.10">
    <property type="entry name" value="Lipovitellin, beta-sheet shell regions, chain A"/>
    <property type="match status" value="1"/>
</dbReference>
<protein>
    <submittedName>
        <fullName evidence="7">Hemelipoglycoprotein</fullName>
    </submittedName>
</protein>
<dbReference type="PANTHER" id="PTHR23345">
    <property type="entry name" value="VITELLOGENIN-RELATED"/>
    <property type="match status" value="1"/>
</dbReference>
<dbReference type="Pfam" id="PF01347">
    <property type="entry name" value="Vitellogenin_N"/>
    <property type="match status" value="1"/>
</dbReference>
<dbReference type="PANTHER" id="PTHR23345:SF15">
    <property type="entry name" value="VITELLOGENIN 1-RELATED"/>
    <property type="match status" value="1"/>
</dbReference>
<name>A0A1D2AIT8_ORNBR</name>
<organism evidence="7">
    <name type="scientific">Ornithodoros brasiliensis</name>
    <name type="common">Mouro tick</name>
    <dbReference type="NCBI Taxonomy" id="888526"/>
    <lineage>
        <taxon>Eukaryota</taxon>
        <taxon>Metazoa</taxon>
        <taxon>Ecdysozoa</taxon>
        <taxon>Arthropoda</taxon>
        <taxon>Chelicerata</taxon>
        <taxon>Arachnida</taxon>
        <taxon>Acari</taxon>
        <taxon>Parasitiformes</taxon>
        <taxon>Ixodida</taxon>
        <taxon>Ixodoidea</taxon>
        <taxon>Argasidae</taxon>
        <taxon>Ornithodorinae</taxon>
        <taxon>Ornithodoros</taxon>
    </lineage>
</organism>
<evidence type="ECO:0000256" key="4">
    <source>
        <dbReference type="ARBA" id="ARBA00023180"/>
    </source>
</evidence>
<dbReference type="AlphaFoldDB" id="A0A1D2AIT8"/>
<dbReference type="EMBL" id="GETE01000652">
    <property type="protein sequence ID" value="JAT79001.1"/>
    <property type="molecule type" value="Transcribed_RNA"/>
</dbReference>
<feature type="disulfide bond" evidence="5">
    <location>
        <begin position="58"/>
        <end position="61"/>
    </location>
</feature>
<proteinExistence type="predicted"/>
<keyword evidence="3 5" id="KW-1015">Disulfide bond</keyword>
<evidence type="ECO:0000256" key="5">
    <source>
        <dbReference type="PROSITE-ProRule" id="PRU00557"/>
    </source>
</evidence>
<accession>A0A1D2AIT8</accession>
<dbReference type="InterPro" id="IPR001747">
    <property type="entry name" value="Vitellogenin_N"/>
</dbReference>
<dbReference type="InterPro" id="IPR015819">
    <property type="entry name" value="Lipid_transp_b-sht_shell"/>
</dbReference>
<keyword evidence="2" id="KW-0758">Storage protein</keyword>
<comment type="caution">
    <text evidence="5">Lacks conserved residue(s) required for the propagation of feature annotation.</text>
</comment>
<sequence length="459" mass="51416">CWAWRTCCHAGHGEHAAPAGHGVHGGHGARLEIIKVRNAEKCTKTPVAFYGRFRGEKCENCESQEHRPFVNTAEVRVGVRGTPRNFVVEHACSTTSQVYVPFNEGKVVTIYVNRTLTLEEERDATTDTALPEDREVITTLLQTLPQTGDLQNPDDLKHRNVFFDTFHLGADKEKLTNQFNELADVDFTEEDYKDALHKINAAEKFTELFHAFGSLTYEEVVQFYEHNVANVPEERKDNVLAFFVDMLGATGCNQQLAFGLELIRGGSFDFEHAKRFFSKLPYNVKEPSEALLHAVINTCKTDFVKSNERVKVACLNAAGSLIETSCHRGSTEDEEDAKFCRFDIIGRFFNYSVTPADVADHSDYLNKAYIEIGGKLATRKAIRTIAQFASPHHHCPAIRLATLWALGNAAAKQPLLARHYLLPIYFNTSESHSIRIAAFVGAMATNPELSLLRHIATEL</sequence>